<feature type="binding site" evidence="14">
    <location>
        <begin position="115"/>
        <end position="117"/>
    </location>
    <ligand>
        <name>S-adenosyl-L-methionine</name>
        <dbReference type="ChEBI" id="CHEBI:59789"/>
    </ligand>
</feature>
<keyword evidence="11 14" id="KW-0472">Membrane</keyword>
<dbReference type="InterPro" id="IPR024960">
    <property type="entry name" value="PEMT/MFAP"/>
</dbReference>
<dbReference type="Pfam" id="PF04191">
    <property type="entry name" value="PEMT"/>
    <property type="match status" value="1"/>
</dbReference>
<comment type="pathway">
    <text evidence="2">Lipid metabolism.</text>
</comment>
<comment type="catalytic activity">
    <reaction evidence="14">
        <text>a 1,2-diacyl-sn-glycero-3-phosphoethanolamine + S-adenosyl-L-methionine = a 1,2-diacyl-sn-glycero-3-phospho-N-methylethanolamine + S-adenosyl-L-homocysteine + H(+)</text>
        <dbReference type="Rhea" id="RHEA:11164"/>
        <dbReference type="ChEBI" id="CHEBI:15378"/>
        <dbReference type="ChEBI" id="CHEBI:57856"/>
        <dbReference type="ChEBI" id="CHEBI:59789"/>
        <dbReference type="ChEBI" id="CHEBI:64573"/>
        <dbReference type="ChEBI" id="CHEBI:64612"/>
        <dbReference type="EC" id="2.1.1.17"/>
    </reaction>
</comment>
<dbReference type="EC" id="2.1.1.17" evidence="14"/>
<feature type="transmembrane region" description="Helical" evidence="15">
    <location>
        <begin position="56"/>
        <end position="75"/>
    </location>
</feature>
<proteinExistence type="inferred from homology"/>
<feature type="transmembrane region" description="Helical" evidence="15">
    <location>
        <begin position="105"/>
        <end position="126"/>
    </location>
</feature>
<dbReference type="AlphaFoldDB" id="A0A836IHE3"/>
<evidence type="ECO:0000256" key="3">
    <source>
        <dbReference type="ARBA" id="ARBA00022516"/>
    </source>
</evidence>
<evidence type="ECO:0000256" key="10">
    <source>
        <dbReference type="ARBA" id="ARBA00023098"/>
    </source>
</evidence>
<comment type="subcellular location">
    <subcellularLocation>
        <location evidence="14">Endoplasmic reticulum membrane</location>
        <topology evidence="14">Multi-pass membrane protein</topology>
    </subcellularLocation>
    <subcellularLocation>
        <location evidence="14">Mitochondrion membrane</location>
        <topology evidence="14">Multi-pass membrane protein</topology>
    </subcellularLocation>
</comment>
<gene>
    <name evidence="16" type="ORF">JKF63_03947</name>
</gene>
<accession>A0A836IHE3</accession>
<name>A0A836IHE3_9TRYP</name>
<feature type="transmembrane region" description="Helical" evidence="15">
    <location>
        <begin position="13"/>
        <end position="35"/>
    </location>
</feature>
<evidence type="ECO:0000256" key="14">
    <source>
        <dbReference type="HAMAP-Rule" id="MF_03216"/>
    </source>
</evidence>
<dbReference type="GO" id="GO:0004608">
    <property type="term" value="F:phosphatidylethanolamine N-methyltransferase activity"/>
    <property type="evidence" value="ECO:0007669"/>
    <property type="project" value="UniProtKB-UniRule"/>
</dbReference>
<dbReference type="GO" id="GO:0006656">
    <property type="term" value="P:phosphatidylcholine biosynthetic process"/>
    <property type="evidence" value="ECO:0007669"/>
    <property type="project" value="UniProtKB-UniRule"/>
</dbReference>
<evidence type="ECO:0000256" key="12">
    <source>
        <dbReference type="ARBA" id="ARBA00023209"/>
    </source>
</evidence>
<dbReference type="PROSITE" id="PS51599">
    <property type="entry name" value="SAM_PEMT_PEM2"/>
    <property type="match status" value="1"/>
</dbReference>
<evidence type="ECO:0000256" key="8">
    <source>
        <dbReference type="ARBA" id="ARBA00022824"/>
    </source>
</evidence>
<dbReference type="PANTHER" id="PTHR15458">
    <property type="entry name" value="PHOSPHATIDYLETHANOLAMINE N-METHYLTRANSFERASE"/>
    <property type="match status" value="1"/>
</dbReference>
<keyword evidence="3 14" id="KW-0444">Lipid biosynthesis</keyword>
<dbReference type="GeneID" id="94290020"/>
<evidence type="ECO:0000313" key="16">
    <source>
        <dbReference type="EMBL" id="KAG5497681.1"/>
    </source>
</evidence>
<keyword evidence="8 14" id="KW-0256">Endoplasmic reticulum</keyword>
<keyword evidence="17" id="KW-1185">Reference proteome</keyword>
<evidence type="ECO:0000256" key="4">
    <source>
        <dbReference type="ARBA" id="ARBA00022603"/>
    </source>
</evidence>
<dbReference type="EMBL" id="JAFJZO010000031">
    <property type="protein sequence ID" value="KAG5497681.1"/>
    <property type="molecule type" value="Genomic_DNA"/>
</dbReference>
<comment type="catalytic activity">
    <reaction evidence="14">
        <text>a 1,2-diacyl-sn-glycero-3-phospho-N-methylethanolamine + S-adenosyl-L-methionine = a 1,2-diacyl-sn-glycero-3-phospho-N,N-dimethylethanolamine + S-adenosyl-L-homocysteine + H(+)</text>
        <dbReference type="Rhea" id="RHEA:32735"/>
        <dbReference type="ChEBI" id="CHEBI:15378"/>
        <dbReference type="ChEBI" id="CHEBI:57856"/>
        <dbReference type="ChEBI" id="CHEBI:59789"/>
        <dbReference type="ChEBI" id="CHEBI:64572"/>
        <dbReference type="ChEBI" id="CHEBI:64573"/>
        <dbReference type="EC" id="2.1.1.71"/>
    </reaction>
</comment>
<evidence type="ECO:0000256" key="2">
    <source>
        <dbReference type="ARBA" id="ARBA00005189"/>
    </source>
</evidence>
<dbReference type="GO" id="GO:0032259">
    <property type="term" value="P:methylation"/>
    <property type="evidence" value="ECO:0007669"/>
    <property type="project" value="UniProtKB-KW"/>
</dbReference>
<dbReference type="GO" id="GO:0000773">
    <property type="term" value="F:phosphatidyl-N-methylethanolamine N-methyltransferase activity"/>
    <property type="evidence" value="ECO:0007669"/>
    <property type="project" value="UniProtKB-UniRule"/>
</dbReference>
<dbReference type="RefSeq" id="XP_067755149.1">
    <property type="nucleotide sequence ID" value="XM_067899943.1"/>
</dbReference>
<evidence type="ECO:0000256" key="13">
    <source>
        <dbReference type="ARBA" id="ARBA00023264"/>
    </source>
</evidence>
<keyword evidence="9 14" id="KW-1133">Transmembrane helix</keyword>
<feature type="topological domain" description="Lumenal" evidence="14">
    <location>
        <begin position="132"/>
        <end position="174"/>
    </location>
</feature>
<keyword evidence="6 14" id="KW-0949">S-adenosyl-L-methionine</keyword>
<keyword evidence="10 14" id="KW-0443">Lipid metabolism</keyword>
<evidence type="ECO:0000256" key="7">
    <source>
        <dbReference type="ARBA" id="ARBA00022692"/>
    </source>
</evidence>
<evidence type="ECO:0000256" key="11">
    <source>
        <dbReference type="ARBA" id="ARBA00023136"/>
    </source>
</evidence>
<keyword evidence="5 14" id="KW-0808">Transferase</keyword>
<dbReference type="PANTHER" id="PTHR15458:SF5">
    <property type="entry name" value="PHOSPHATIDYLETHANOLAMINE N-METHYLTRANSFERASE"/>
    <property type="match status" value="1"/>
</dbReference>
<dbReference type="Gene3D" id="1.20.120.1630">
    <property type="match status" value="1"/>
</dbReference>
<dbReference type="PIRSF" id="PIRSF005444">
    <property type="entry name" value="PEMT"/>
    <property type="match status" value="1"/>
</dbReference>
<comment type="pathway">
    <text evidence="1 14">Phospholipid metabolism; phosphatidylcholine biosynthesis.</text>
</comment>
<evidence type="ECO:0000256" key="6">
    <source>
        <dbReference type="ARBA" id="ARBA00022691"/>
    </source>
</evidence>
<feature type="topological domain" description="Lumenal" evidence="14">
    <location>
        <begin position="37"/>
        <end position="48"/>
    </location>
</feature>
<feature type="topological domain" description="Cytoplasmic" evidence="14">
    <location>
        <begin position="197"/>
        <end position="226"/>
    </location>
</feature>
<keyword evidence="14" id="KW-0496">Mitochondrion</keyword>
<dbReference type="Proteomes" id="UP000674318">
    <property type="component" value="Unassembled WGS sequence"/>
</dbReference>
<organism evidence="16 17">
    <name type="scientific">Porcisia hertigi</name>
    <dbReference type="NCBI Taxonomy" id="2761500"/>
    <lineage>
        <taxon>Eukaryota</taxon>
        <taxon>Discoba</taxon>
        <taxon>Euglenozoa</taxon>
        <taxon>Kinetoplastea</taxon>
        <taxon>Metakinetoplastina</taxon>
        <taxon>Trypanosomatida</taxon>
        <taxon>Trypanosomatidae</taxon>
        <taxon>Leishmaniinae</taxon>
        <taxon>Porcisia</taxon>
    </lineage>
</organism>
<evidence type="ECO:0000256" key="1">
    <source>
        <dbReference type="ARBA" id="ARBA00004969"/>
    </source>
</evidence>
<evidence type="ECO:0000313" key="17">
    <source>
        <dbReference type="Proteomes" id="UP000674318"/>
    </source>
</evidence>
<dbReference type="OrthoDB" id="8300106at2759"/>
<feature type="intramembrane region" description="Helical" evidence="14">
    <location>
        <begin position="16"/>
        <end position="36"/>
    </location>
</feature>
<reference evidence="16 17" key="1">
    <citation type="submission" date="2021-02" db="EMBL/GenBank/DDBJ databases">
        <title>Porcisia hertigi Genome sequencing and assembly.</title>
        <authorList>
            <person name="Almutairi H."/>
            <person name="Gatherer D."/>
        </authorList>
    </citation>
    <scope>NUCLEOTIDE SEQUENCE [LARGE SCALE GENOMIC DNA]</scope>
    <source>
        <strain evidence="16 17">C119</strain>
    </source>
</reference>
<dbReference type="InterPro" id="IPR007318">
    <property type="entry name" value="Phopholipid_MeTrfase"/>
</dbReference>
<comment type="function">
    <text evidence="14">Catalyzes the three sequential steps of the methylation pathway for the biosynthesis of phosphatidylcholine, a critical and essential component for membrane structure. Uses S-adenosylmethionine (S-adenosyl-L-methionine, SAM or AdoMet) as the methyl group donor for the methylation of phosphatidylethanolamine (1,2-diacyl-sn-glycero-3-phosphoethanolamine, PE) to phosphatidylmonomethylethanolamine (1,2-diacyl-sn-glycero-3-phospho-N-methylethanolamine, PMME), PMME to phosphatidyldimethylethanolamine (1,2-diacyl-sn-glycero-3-phospho-N,N-dimethylethanolamine, PDME), and PDME to phosphatidylcholine (1,2-diacyl-sn-glycero-3-phosphocholine, PC), producing S-adenosyl-L-homocysteine in each step.</text>
</comment>
<feature type="binding site" evidence="14">
    <location>
        <begin position="198"/>
        <end position="199"/>
    </location>
    <ligand>
        <name>S-adenosyl-L-methionine</name>
        <dbReference type="ChEBI" id="CHEBI:59789"/>
    </ligand>
</feature>
<evidence type="ECO:0000256" key="5">
    <source>
        <dbReference type="ARBA" id="ARBA00022679"/>
    </source>
</evidence>
<comment type="similarity">
    <text evidence="14">Belongs to the class VI-like SAM-binding methyltransferase superfamily. PEMT/PEM2 methyltransferase family.</text>
</comment>
<comment type="caution">
    <text evidence="14">Lacks conserved residue(s) required for the propagation of feature annotation.</text>
</comment>
<dbReference type="HAMAP" id="MF_03216">
    <property type="entry name" value="PLMT"/>
    <property type="match status" value="1"/>
</dbReference>
<comment type="catalytic activity">
    <reaction evidence="14">
        <text>a 1,2-diacyl-sn-glycero-3-phospho-N,N-dimethylethanolamine + S-adenosyl-L-methionine = a 1,2-diacyl-sn-glycero-3-phosphocholine + S-adenosyl-L-homocysteine + H(+)</text>
        <dbReference type="Rhea" id="RHEA:32739"/>
        <dbReference type="ChEBI" id="CHEBI:15378"/>
        <dbReference type="ChEBI" id="CHEBI:57643"/>
        <dbReference type="ChEBI" id="CHEBI:57856"/>
        <dbReference type="ChEBI" id="CHEBI:59789"/>
        <dbReference type="ChEBI" id="CHEBI:64572"/>
    </reaction>
</comment>
<dbReference type="KEGG" id="phet:94290020"/>
<keyword evidence="7 14" id="KW-0812">Transmembrane</keyword>
<comment type="caution">
    <text evidence="16">The sequence shown here is derived from an EMBL/GenBank/DDBJ whole genome shotgun (WGS) entry which is preliminary data.</text>
</comment>
<dbReference type="EC" id="2.1.1.71" evidence="14"/>
<keyword evidence="13 14" id="KW-1208">Phospholipid metabolism</keyword>
<dbReference type="GO" id="GO:0005789">
    <property type="term" value="C:endoplasmic reticulum membrane"/>
    <property type="evidence" value="ECO:0007669"/>
    <property type="project" value="UniProtKB-SubCell"/>
</dbReference>
<sequence>MLYSFTTPGMASIHYRSFGMAAVAIAGLPTVWNIVARNEYHRHTIEKTLGGKKAGAYFLAAAIFVASGVRDYLFYNAMANTPGTELPILPTHAFGAGNVGVVRSVMSGIGTALMLTGTTLVVSSFLRLGVTGTYLGDYFGILMEERVTTFPFSHFENPMYLGATLNFLATSIAQNNAVGAVLTGWVALVYHISTKYFENPFTAMIYSRRDEENRAASRASGAVKKH</sequence>
<dbReference type="UniPathway" id="UPA00753"/>
<keyword evidence="12 14" id="KW-0594">Phospholipid biosynthesis</keyword>
<protein>
    <recommendedName>
        <fullName evidence="14">Phosphatidylethanolamine N-methyltransferase</fullName>
        <shortName evidence="14">PEAMT</shortName>
        <shortName evidence="14">PEMT</shortName>
        <ecNumber evidence="14">2.1.1.17</ecNumber>
        <ecNumber evidence="14">2.1.1.71</ecNumber>
    </recommendedName>
    <alternativeName>
        <fullName evidence="14">Phospholipid methyltransferase</fullName>
        <shortName evidence="14">PLMT</shortName>
    </alternativeName>
</protein>
<evidence type="ECO:0000256" key="9">
    <source>
        <dbReference type="ARBA" id="ARBA00022989"/>
    </source>
</evidence>
<feature type="topological domain" description="Lumenal" evidence="14">
    <location>
        <begin position="1"/>
        <end position="15"/>
    </location>
</feature>
<evidence type="ECO:0000256" key="15">
    <source>
        <dbReference type="SAM" id="Phobius"/>
    </source>
</evidence>
<dbReference type="GO" id="GO:0031966">
    <property type="term" value="C:mitochondrial membrane"/>
    <property type="evidence" value="ECO:0007669"/>
    <property type="project" value="UniProtKB-SubCell"/>
</dbReference>
<keyword evidence="4 14" id="KW-0489">Methyltransferase</keyword>